<feature type="signal peptide" evidence="1">
    <location>
        <begin position="1"/>
        <end position="26"/>
    </location>
</feature>
<name>A0A5C7SB34_THASP</name>
<dbReference type="PROSITE" id="PS51257">
    <property type="entry name" value="PROKAR_LIPOPROTEIN"/>
    <property type="match status" value="1"/>
</dbReference>
<comment type="caution">
    <text evidence="2">The sequence shown here is derived from an EMBL/GenBank/DDBJ whole genome shotgun (WGS) entry which is preliminary data.</text>
</comment>
<evidence type="ECO:0000313" key="2">
    <source>
        <dbReference type="EMBL" id="TXH80917.1"/>
    </source>
</evidence>
<organism evidence="2 3">
    <name type="scientific">Thauera aminoaromatica</name>
    <dbReference type="NCBI Taxonomy" id="164330"/>
    <lineage>
        <taxon>Bacteria</taxon>
        <taxon>Pseudomonadati</taxon>
        <taxon>Pseudomonadota</taxon>
        <taxon>Betaproteobacteria</taxon>
        <taxon>Rhodocyclales</taxon>
        <taxon>Zoogloeaceae</taxon>
        <taxon>Thauera</taxon>
    </lineage>
</organism>
<accession>A0A5C7SB34</accession>
<dbReference type="PANTHER" id="PTHR37953">
    <property type="entry name" value="UPF0127 PROTEIN MJ1496"/>
    <property type="match status" value="1"/>
</dbReference>
<dbReference type="RefSeq" id="WP_276660991.1">
    <property type="nucleotide sequence ID" value="NZ_SSFD01000295.1"/>
</dbReference>
<feature type="chain" id="PRO_5023062126" evidence="1">
    <location>
        <begin position="27"/>
        <end position="154"/>
    </location>
</feature>
<dbReference type="PANTHER" id="PTHR37953:SF1">
    <property type="entry name" value="UPF0127 PROTEIN MJ1496"/>
    <property type="match status" value="1"/>
</dbReference>
<dbReference type="InterPro" id="IPR003795">
    <property type="entry name" value="DUF192"/>
</dbReference>
<gene>
    <name evidence="2" type="ORF">E6Q80_18000</name>
</gene>
<reference evidence="2 3" key="1">
    <citation type="submission" date="2018-09" db="EMBL/GenBank/DDBJ databases">
        <title>Metagenome Assembled Genomes from an Advanced Water Purification Facility.</title>
        <authorList>
            <person name="Stamps B.W."/>
            <person name="Spear J.R."/>
        </authorList>
    </citation>
    <scope>NUCLEOTIDE SEQUENCE [LARGE SCALE GENOMIC DNA]</scope>
    <source>
        <strain evidence="2">Bin_27_1</strain>
    </source>
</reference>
<dbReference type="Gene3D" id="2.60.120.1140">
    <property type="entry name" value="Protein of unknown function DUF192"/>
    <property type="match status" value="1"/>
</dbReference>
<dbReference type="Proteomes" id="UP000321192">
    <property type="component" value="Unassembled WGS sequence"/>
</dbReference>
<dbReference type="InterPro" id="IPR038695">
    <property type="entry name" value="Saro_0823-like_sf"/>
</dbReference>
<evidence type="ECO:0000313" key="3">
    <source>
        <dbReference type="Proteomes" id="UP000321192"/>
    </source>
</evidence>
<dbReference type="AlphaFoldDB" id="A0A5C7SB34"/>
<dbReference type="Pfam" id="PF02643">
    <property type="entry name" value="DUF192"/>
    <property type="match status" value="1"/>
</dbReference>
<keyword evidence="1" id="KW-0732">Signal</keyword>
<evidence type="ECO:0000256" key="1">
    <source>
        <dbReference type="SAM" id="SignalP"/>
    </source>
</evidence>
<sequence length="154" mass="16928">MTPLRPISRTLCAALIGLACAGVAQAQSSMPLTELTAGMYRIEAEVAATPDHRMLGLMKRRSMPANHGMLFIFTELQRHCMWMKNTLLPLSVAFLDEQGRILNIEDMKPQTEDNHCAARPAAFALEMNHGWFRQKGIGPGVRIGGVEALGGRAR</sequence>
<protein>
    <submittedName>
        <fullName evidence="2">DUF192 domain-containing protein</fullName>
    </submittedName>
</protein>
<proteinExistence type="predicted"/>
<dbReference type="EMBL" id="SSFD01000295">
    <property type="protein sequence ID" value="TXH80917.1"/>
    <property type="molecule type" value="Genomic_DNA"/>
</dbReference>